<evidence type="ECO:0000313" key="2">
    <source>
        <dbReference type="EMBL" id="PRY47076.1"/>
    </source>
</evidence>
<dbReference type="AlphaFoldDB" id="A0A2T0TN35"/>
<dbReference type="PROSITE" id="PS51257">
    <property type="entry name" value="PROKAR_LIPOPROTEIN"/>
    <property type="match status" value="1"/>
</dbReference>
<protein>
    <recommendedName>
        <fullName evidence="4">Lipocalin-like protein</fullName>
    </recommendedName>
</protein>
<evidence type="ECO:0008006" key="4">
    <source>
        <dbReference type="Google" id="ProtNLM"/>
    </source>
</evidence>
<comment type="caution">
    <text evidence="2">The sequence shown here is derived from an EMBL/GenBank/DDBJ whole genome shotgun (WGS) entry which is preliminary data.</text>
</comment>
<dbReference type="EMBL" id="PVTE01000001">
    <property type="protein sequence ID" value="PRY47076.1"/>
    <property type="molecule type" value="Genomic_DNA"/>
</dbReference>
<sequence>MHTSRFFPSLLRSSVVALLLLAFITACNNNDNPAPTAASQTELLVANNWQVNAVTTTDGQPINVNRLNLATAVLYNLRMQFRNDNTVRALDPNQSNVVVNQGTWKLASDNQSMDVVVTGFNGNFPIVQLDRNQLILRQQAPVDGKNTPINLEFKPVP</sequence>
<gene>
    <name evidence="2" type="ORF">CLV58_101141</name>
</gene>
<proteinExistence type="predicted"/>
<dbReference type="OrthoDB" id="964100at2"/>
<dbReference type="Proteomes" id="UP000238375">
    <property type="component" value="Unassembled WGS sequence"/>
</dbReference>
<name>A0A2T0TN35_9BACT</name>
<reference evidence="2 3" key="1">
    <citation type="submission" date="2018-03" db="EMBL/GenBank/DDBJ databases">
        <title>Genomic Encyclopedia of Archaeal and Bacterial Type Strains, Phase II (KMG-II): from individual species to whole genera.</title>
        <authorList>
            <person name="Goeker M."/>
        </authorList>
    </citation>
    <scope>NUCLEOTIDE SEQUENCE [LARGE SCALE GENOMIC DNA]</scope>
    <source>
        <strain evidence="2 3">DSM 28354</strain>
    </source>
</reference>
<keyword evidence="3" id="KW-1185">Reference proteome</keyword>
<accession>A0A2T0TN35</accession>
<feature type="signal peptide" evidence="1">
    <location>
        <begin position="1"/>
        <end position="28"/>
    </location>
</feature>
<dbReference type="RefSeq" id="WP_106135836.1">
    <property type="nucleotide sequence ID" value="NZ_PVTE01000001.1"/>
</dbReference>
<evidence type="ECO:0000313" key="3">
    <source>
        <dbReference type="Proteomes" id="UP000238375"/>
    </source>
</evidence>
<keyword evidence="1" id="KW-0732">Signal</keyword>
<feature type="chain" id="PRO_5015697683" description="Lipocalin-like protein" evidence="1">
    <location>
        <begin position="29"/>
        <end position="157"/>
    </location>
</feature>
<organism evidence="2 3">
    <name type="scientific">Spirosoma oryzae</name>
    <dbReference type="NCBI Taxonomy" id="1469603"/>
    <lineage>
        <taxon>Bacteria</taxon>
        <taxon>Pseudomonadati</taxon>
        <taxon>Bacteroidota</taxon>
        <taxon>Cytophagia</taxon>
        <taxon>Cytophagales</taxon>
        <taxon>Cytophagaceae</taxon>
        <taxon>Spirosoma</taxon>
    </lineage>
</organism>
<evidence type="ECO:0000256" key="1">
    <source>
        <dbReference type="SAM" id="SignalP"/>
    </source>
</evidence>